<accession>A0AAX1PD22</accession>
<gene>
    <name evidence="1" type="ORF">DEU50_12744</name>
</gene>
<dbReference type="Proteomes" id="UP000249422">
    <property type="component" value="Unassembled WGS sequence"/>
</dbReference>
<sequence>MMPGFSSYIAIYIATECRKLMGLIPVVARARFD</sequence>
<protein>
    <submittedName>
        <fullName evidence="1">Uncharacterized protein</fullName>
    </submittedName>
</protein>
<dbReference type="EMBL" id="QLLM01000027">
    <property type="protein sequence ID" value="RAI98817.1"/>
    <property type="molecule type" value="Genomic_DNA"/>
</dbReference>
<reference evidence="1 2" key="1">
    <citation type="submission" date="2018-06" db="EMBL/GenBank/DDBJ databases">
        <title>Freshwater and sediment microbial communities from various areas in North America, analyzing microbe dynamics in response to fracking.</title>
        <authorList>
            <person name="Lamendella R."/>
        </authorList>
    </citation>
    <scope>NUCLEOTIDE SEQUENCE [LARGE SCALE GENOMIC DNA]</scope>
    <source>
        <strain evidence="1 2">17</strain>
    </source>
</reference>
<comment type="caution">
    <text evidence="1">The sequence shown here is derived from an EMBL/GenBank/DDBJ whole genome shotgun (WGS) entry which is preliminary data.</text>
</comment>
<name>A0AAX1PD22_AERSA</name>
<proteinExistence type="predicted"/>
<dbReference type="AlphaFoldDB" id="A0AAX1PD22"/>
<organism evidence="1 2">
    <name type="scientific">Aeromonas salmonicida</name>
    <dbReference type="NCBI Taxonomy" id="645"/>
    <lineage>
        <taxon>Bacteria</taxon>
        <taxon>Pseudomonadati</taxon>
        <taxon>Pseudomonadota</taxon>
        <taxon>Gammaproteobacteria</taxon>
        <taxon>Aeromonadales</taxon>
        <taxon>Aeromonadaceae</taxon>
        <taxon>Aeromonas</taxon>
    </lineage>
</organism>
<evidence type="ECO:0000313" key="1">
    <source>
        <dbReference type="EMBL" id="RAI98817.1"/>
    </source>
</evidence>
<evidence type="ECO:0000313" key="2">
    <source>
        <dbReference type="Proteomes" id="UP000249422"/>
    </source>
</evidence>